<dbReference type="AlphaFoldDB" id="A0A2U1N8B7"/>
<protein>
    <submittedName>
        <fullName evidence="3">Uncharacterized protein</fullName>
    </submittedName>
</protein>
<feature type="region of interest" description="Disordered" evidence="1">
    <location>
        <begin position="170"/>
        <end position="192"/>
    </location>
</feature>
<keyword evidence="4" id="KW-1185">Reference proteome</keyword>
<dbReference type="PANTHER" id="PTHR31170:SF25">
    <property type="entry name" value="BNAA09G04570D PROTEIN"/>
    <property type="match status" value="1"/>
</dbReference>
<sequence>MSLSSSSSTPSSIISSSSDDRKFIISETIKQAALFIKTRFELQLAGCSRPRKKCRHPPKKRDRYGAHDRLVAAYFSENPVYDEQVFRRRFRMSSRLFLRIVHDIERWLADDVCNKAFSDVGIRGRLQNTVEEVNRRLKTRLLMNVCKTASAFFFTNSNVHAKNVQTWKGKPAERVSSPTLRAESRKESNPTHMVTALSRNTKVSGGREKGVGHWQGKYVLWNTIRIGTPRQQAYQTWLQIDVTDSSSGTCGAIVRDDEIRTVMQKSMFHFQGTKVFKVHRTLSVDVSHRQGQAFIFDLFSVRKRPCFAEDTPRFTRIAGMDYGVDEDISPSMAVSFCKVIKLRSLHEMCQWCKYFDSSACLENCYSSMNTQGVDGQDADDNVKFPNVSVIARGTGVQFLSSTQEHEVQEFIRIFVEGESKKLSHSKQSNVTICQVLESLRSLNPTDYTPRIISIGPLHKEDIRLKAMEEHKVAYMYKLFCRTMEATNRDTDQTARNCLQAVLGLVTRARACYAPSFTEISDFKLAEMMVIDGCFILELLYRYQCGIAEGDPIFDNILVMHDVTYDLLLLENQIPFFILQTLFNITFKRISQSVTVIDLVLYFFKDMNILNNNNELTIKDYEEQHCHILGLLQSCYRPKNTNSGPSPNHLIFCHRNRWSRSQIQGAKGWRFWLGTLLVRKCSFRIPVLCIRNSTPSFLRNLIAYEQCYPLSRHYVTSFAFLMDRLIDTKDDVSLLVRSKVLEHNLGACEDVTNLFNNICNGVVLRDFYYTEQWNKLDEYCNHFGPRILISLRRLYKSTTWKTLTVIAALIIFSLTLLQTIYTVPNA</sequence>
<dbReference type="PANTHER" id="PTHR31170">
    <property type="entry name" value="BNAC04G53230D PROTEIN"/>
    <property type="match status" value="1"/>
</dbReference>
<feature type="transmembrane region" description="Helical" evidence="2">
    <location>
        <begin position="801"/>
        <end position="820"/>
    </location>
</feature>
<dbReference type="Pfam" id="PF03140">
    <property type="entry name" value="DUF247"/>
    <property type="match status" value="1"/>
</dbReference>
<dbReference type="Proteomes" id="UP000245207">
    <property type="component" value="Unassembled WGS sequence"/>
</dbReference>
<proteinExistence type="predicted"/>
<name>A0A2U1N8B7_ARTAN</name>
<dbReference type="EMBL" id="PKPP01003374">
    <property type="protein sequence ID" value="PWA69733.1"/>
    <property type="molecule type" value="Genomic_DNA"/>
</dbReference>
<keyword evidence="2" id="KW-0812">Transmembrane</keyword>
<comment type="caution">
    <text evidence="3">The sequence shown here is derived from an EMBL/GenBank/DDBJ whole genome shotgun (WGS) entry which is preliminary data.</text>
</comment>
<reference evidence="3 4" key="1">
    <citation type="journal article" date="2018" name="Mol. Plant">
        <title>The genome of Artemisia annua provides insight into the evolution of Asteraceae family and artemisinin biosynthesis.</title>
        <authorList>
            <person name="Shen Q."/>
            <person name="Zhang L."/>
            <person name="Liao Z."/>
            <person name="Wang S."/>
            <person name="Yan T."/>
            <person name="Shi P."/>
            <person name="Liu M."/>
            <person name="Fu X."/>
            <person name="Pan Q."/>
            <person name="Wang Y."/>
            <person name="Lv Z."/>
            <person name="Lu X."/>
            <person name="Zhang F."/>
            <person name="Jiang W."/>
            <person name="Ma Y."/>
            <person name="Chen M."/>
            <person name="Hao X."/>
            <person name="Li L."/>
            <person name="Tang Y."/>
            <person name="Lv G."/>
            <person name="Zhou Y."/>
            <person name="Sun X."/>
            <person name="Brodelius P.E."/>
            <person name="Rose J.K.C."/>
            <person name="Tang K."/>
        </authorList>
    </citation>
    <scope>NUCLEOTIDE SEQUENCE [LARGE SCALE GENOMIC DNA]</scope>
    <source>
        <strain evidence="4">cv. Huhao1</strain>
        <tissue evidence="3">Leaf</tissue>
    </source>
</reference>
<evidence type="ECO:0000313" key="3">
    <source>
        <dbReference type="EMBL" id="PWA69733.1"/>
    </source>
</evidence>
<accession>A0A2U1N8B7</accession>
<evidence type="ECO:0000256" key="1">
    <source>
        <dbReference type="SAM" id="MobiDB-lite"/>
    </source>
</evidence>
<evidence type="ECO:0000313" key="4">
    <source>
        <dbReference type="Proteomes" id="UP000245207"/>
    </source>
</evidence>
<gene>
    <name evidence="3" type="ORF">CTI12_AA231740</name>
</gene>
<keyword evidence="2" id="KW-1133">Transmembrane helix</keyword>
<dbReference type="STRING" id="35608.A0A2U1N8B7"/>
<keyword evidence="2" id="KW-0472">Membrane</keyword>
<dbReference type="InterPro" id="IPR004158">
    <property type="entry name" value="DUF247_pln"/>
</dbReference>
<evidence type="ECO:0000256" key="2">
    <source>
        <dbReference type="SAM" id="Phobius"/>
    </source>
</evidence>
<dbReference type="OrthoDB" id="672127at2759"/>
<organism evidence="3 4">
    <name type="scientific">Artemisia annua</name>
    <name type="common">Sweet wormwood</name>
    <dbReference type="NCBI Taxonomy" id="35608"/>
    <lineage>
        <taxon>Eukaryota</taxon>
        <taxon>Viridiplantae</taxon>
        <taxon>Streptophyta</taxon>
        <taxon>Embryophyta</taxon>
        <taxon>Tracheophyta</taxon>
        <taxon>Spermatophyta</taxon>
        <taxon>Magnoliopsida</taxon>
        <taxon>eudicotyledons</taxon>
        <taxon>Gunneridae</taxon>
        <taxon>Pentapetalae</taxon>
        <taxon>asterids</taxon>
        <taxon>campanulids</taxon>
        <taxon>Asterales</taxon>
        <taxon>Asteraceae</taxon>
        <taxon>Asteroideae</taxon>
        <taxon>Anthemideae</taxon>
        <taxon>Artemisiinae</taxon>
        <taxon>Artemisia</taxon>
    </lineage>
</organism>